<dbReference type="Pfam" id="PF04488">
    <property type="entry name" value="Gly_transf_sug"/>
    <property type="match status" value="1"/>
</dbReference>
<reference evidence="2 3" key="1">
    <citation type="submission" date="2019-11" db="EMBL/GenBank/DDBJ databases">
        <authorList>
            <person name="Dong K."/>
        </authorList>
    </citation>
    <scope>NUCLEOTIDE SEQUENCE [LARGE SCALE GENOMIC DNA]</scope>
    <source>
        <strain evidence="2 3">NBRC 111993</strain>
    </source>
</reference>
<dbReference type="InterPro" id="IPR029044">
    <property type="entry name" value="Nucleotide-diphossugar_trans"/>
</dbReference>
<organism evidence="2 3">
    <name type="scientific">Paracoccus aestuariivivens</name>
    <dbReference type="NCBI Taxonomy" id="1820333"/>
    <lineage>
        <taxon>Bacteria</taxon>
        <taxon>Pseudomonadati</taxon>
        <taxon>Pseudomonadota</taxon>
        <taxon>Alphaproteobacteria</taxon>
        <taxon>Rhodobacterales</taxon>
        <taxon>Paracoccaceae</taxon>
        <taxon>Paracoccus</taxon>
    </lineage>
</organism>
<dbReference type="Gene3D" id="3.90.550.20">
    <property type="match status" value="1"/>
</dbReference>
<dbReference type="InterPro" id="IPR051706">
    <property type="entry name" value="Glycosyltransferase_domain"/>
</dbReference>
<accession>A0A6L6JCI6</accession>
<dbReference type="SUPFAM" id="SSF53448">
    <property type="entry name" value="Nucleotide-diphospho-sugar transferases"/>
    <property type="match status" value="1"/>
</dbReference>
<dbReference type="PANTHER" id="PTHR32385">
    <property type="entry name" value="MANNOSYL PHOSPHORYLINOSITOL CERAMIDE SYNTHASE"/>
    <property type="match status" value="1"/>
</dbReference>
<gene>
    <name evidence="2" type="ORF">GL286_09215</name>
</gene>
<dbReference type="PANTHER" id="PTHR32385:SF15">
    <property type="entry name" value="INOSITOL PHOSPHOCERAMIDE MANNOSYLTRANSFERASE 1"/>
    <property type="match status" value="1"/>
</dbReference>
<dbReference type="AlphaFoldDB" id="A0A6L6JCI6"/>
<comment type="caution">
    <text evidence="2">The sequence shown here is derived from an EMBL/GenBank/DDBJ whole genome shotgun (WGS) entry which is preliminary data.</text>
</comment>
<evidence type="ECO:0000313" key="2">
    <source>
        <dbReference type="EMBL" id="MTH77904.1"/>
    </source>
</evidence>
<dbReference type="EMBL" id="WMIE01000004">
    <property type="protein sequence ID" value="MTH77904.1"/>
    <property type="molecule type" value="Genomic_DNA"/>
</dbReference>
<evidence type="ECO:0000313" key="3">
    <source>
        <dbReference type="Proteomes" id="UP000478183"/>
    </source>
</evidence>
<dbReference type="Proteomes" id="UP000478183">
    <property type="component" value="Unassembled WGS sequence"/>
</dbReference>
<dbReference type="InterPro" id="IPR007577">
    <property type="entry name" value="GlycoTrfase_DXD_sugar-bd_CS"/>
</dbReference>
<evidence type="ECO:0000256" key="1">
    <source>
        <dbReference type="ARBA" id="ARBA00022679"/>
    </source>
</evidence>
<dbReference type="GO" id="GO:0000030">
    <property type="term" value="F:mannosyltransferase activity"/>
    <property type="evidence" value="ECO:0007669"/>
    <property type="project" value="TreeGrafter"/>
</dbReference>
<keyword evidence="3" id="KW-1185">Reference proteome</keyword>
<dbReference type="GO" id="GO:0016020">
    <property type="term" value="C:membrane"/>
    <property type="evidence" value="ECO:0007669"/>
    <property type="project" value="GOC"/>
</dbReference>
<dbReference type="GO" id="GO:0051999">
    <property type="term" value="P:mannosyl-inositol phosphorylceramide biosynthetic process"/>
    <property type="evidence" value="ECO:0007669"/>
    <property type="project" value="TreeGrafter"/>
</dbReference>
<sequence length="335" mass="36182">MNDRSKPGHILPKMEAGMTSKNRLAAEIEEAIAIAQAGNMAEAEARLAEIARDPDAASLGHMTILGLPRKLHSARLKLAKLGGDVVAVTGLRATAVPPPELLAELLQPDPQTRAALAKAAGWPVPRIVHQIWIGGPVPPTCAIWRDWAACHGWEYRLWDEQSLAELAITDDPQWQAMIMARDYPGAVDVARYHVLLRDGGLYLDCDWYPVSPERPPEDFIPAIGLSAIAEAGPRLVAGGSVLLANGLIAVPPNHPAIAKLIDVLPQIAARLSGAPAWWQTGPLAFTLAARMGPVTILDPAIWTDRLPQRAPISQVIERVEAAKAKAAFVIEWKSW</sequence>
<name>A0A6L6JCI6_9RHOB</name>
<protein>
    <submittedName>
        <fullName evidence="2">Mannosyltransferase</fullName>
    </submittedName>
</protein>
<keyword evidence="1 2" id="KW-0808">Transferase</keyword>
<keyword evidence="2" id="KW-0328">Glycosyltransferase</keyword>
<dbReference type="OrthoDB" id="277808at2"/>
<proteinExistence type="predicted"/>